<organism evidence="1 2">
    <name type="scientific">Paenibacillus contaminans</name>
    <dbReference type="NCBI Taxonomy" id="450362"/>
    <lineage>
        <taxon>Bacteria</taxon>
        <taxon>Bacillati</taxon>
        <taxon>Bacillota</taxon>
        <taxon>Bacilli</taxon>
        <taxon>Bacillales</taxon>
        <taxon>Paenibacillaceae</taxon>
        <taxon>Paenibacillus</taxon>
    </lineage>
</organism>
<dbReference type="OrthoDB" id="9790372at2"/>
<proteinExistence type="predicted"/>
<dbReference type="RefSeq" id="WP_113032412.1">
    <property type="nucleotide sequence ID" value="NZ_QMFB01000010.1"/>
</dbReference>
<evidence type="ECO:0000313" key="2">
    <source>
        <dbReference type="Proteomes" id="UP000250369"/>
    </source>
</evidence>
<dbReference type="Proteomes" id="UP000250369">
    <property type="component" value="Unassembled WGS sequence"/>
</dbReference>
<evidence type="ECO:0000313" key="1">
    <source>
        <dbReference type="EMBL" id="RAV19985.1"/>
    </source>
</evidence>
<comment type="caution">
    <text evidence="1">The sequence shown here is derived from an EMBL/GenBank/DDBJ whole genome shotgun (WGS) entry which is preliminary data.</text>
</comment>
<dbReference type="InterPro" id="IPR003772">
    <property type="entry name" value="YceD"/>
</dbReference>
<dbReference type="PANTHER" id="PTHR34374">
    <property type="entry name" value="LARGE RIBOSOMAL RNA SUBUNIT ACCUMULATION PROTEIN YCED HOMOLOG 1, CHLOROPLASTIC"/>
    <property type="match status" value="1"/>
</dbReference>
<keyword evidence="2" id="KW-1185">Reference proteome</keyword>
<dbReference type="EMBL" id="QMFB01000010">
    <property type="protein sequence ID" value="RAV19985.1"/>
    <property type="molecule type" value="Genomic_DNA"/>
</dbReference>
<protein>
    <submittedName>
        <fullName evidence="1">DUF177 domain-containing protein</fullName>
    </submittedName>
</protein>
<accession>A0A329MJI3</accession>
<dbReference type="Pfam" id="PF02620">
    <property type="entry name" value="YceD"/>
    <property type="match status" value="1"/>
</dbReference>
<dbReference type="AlphaFoldDB" id="A0A329MJI3"/>
<reference evidence="1 2" key="1">
    <citation type="journal article" date="2009" name="Int. J. Syst. Evol. Microbiol.">
        <title>Paenibacillus contaminans sp. nov., isolated from a contaminated laboratory plate.</title>
        <authorList>
            <person name="Chou J.H."/>
            <person name="Lee J.H."/>
            <person name="Lin M.C."/>
            <person name="Chang P.S."/>
            <person name="Arun A.B."/>
            <person name="Young C.C."/>
            <person name="Chen W.M."/>
        </authorList>
    </citation>
    <scope>NUCLEOTIDE SEQUENCE [LARGE SCALE GENOMIC DNA]</scope>
    <source>
        <strain evidence="1 2">CKOBP-6</strain>
    </source>
</reference>
<sequence length="167" mass="18458">MLLRIKELATKGSVPVKGEVDLTELLKDRQDIVSFGPADADLQAEWSEGLAKVTGNVHVDLHIACSRCLQPVEERIDTPFQEWFAAKSTSIPEELEEDVHLITEDTVDLKPLVEETVAVSVPLVTLCSEDCKGLCPDCGVNRNERDCGCKHNKIDPRLAGLADFFKE</sequence>
<gene>
    <name evidence="1" type="ORF">DQG23_18890</name>
</gene>
<dbReference type="PANTHER" id="PTHR34374:SF1">
    <property type="entry name" value="LARGE RIBOSOMAL RNA SUBUNIT ACCUMULATION PROTEIN YCED HOMOLOG 1, CHLOROPLASTIC"/>
    <property type="match status" value="1"/>
</dbReference>
<name>A0A329MJI3_9BACL</name>